<proteinExistence type="predicted"/>
<evidence type="ECO:0000313" key="2">
    <source>
        <dbReference type="Proteomes" id="UP000436088"/>
    </source>
</evidence>
<reference evidence="1" key="1">
    <citation type="submission" date="2019-09" db="EMBL/GenBank/DDBJ databases">
        <title>Draft genome information of white flower Hibiscus syriacus.</title>
        <authorList>
            <person name="Kim Y.-M."/>
        </authorList>
    </citation>
    <scope>NUCLEOTIDE SEQUENCE [LARGE SCALE GENOMIC DNA]</scope>
    <source>
        <strain evidence="1">YM2019G1</strain>
    </source>
</reference>
<dbReference type="PANTHER" id="PTHR33052">
    <property type="entry name" value="DUF4228 DOMAIN PROTEIN-RELATED"/>
    <property type="match status" value="1"/>
</dbReference>
<protein>
    <submittedName>
        <fullName evidence="1">Transcriptional regulator SUPERMAN</fullName>
    </submittedName>
</protein>
<dbReference type="Proteomes" id="UP000436088">
    <property type="component" value="Unassembled WGS sequence"/>
</dbReference>
<dbReference type="InterPro" id="IPR025322">
    <property type="entry name" value="PADRE_dom"/>
</dbReference>
<accession>A0A6A2WZP3</accession>
<dbReference type="EMBL" id="VEPZ02001782">
    <property type="protein sequence ID" value="KAE8655126.1"/>
    <property type="molecule type" value="Genomic_DNA"/>
</dbReference>
<dbReference type="AlphaFoldDB" id="A0A6A2WZP3"/>
<organism evidence="1 2">
    <name type="scientific">Hibiscus syriacus</name>
    <name type="common">Rose of Sharon</name>
    <dbReference type="NCBI Taxonomy" id="106335"/>
    <lineage>
        <taxon>Eukaryota</taxon>
        <taxon>Viridiplantae</taxon>
        <taxon>Streptophyta</taxon>
        <taxon>Embryophyta</taxon>
        <taxon>Tracheophyta</taxon>
        <taxon>Spermatophyta</taxon>
        <taxon>Magnoliopsida</taxon>
        <taxon>eudicotyledons</taxon>
        <taxon>Gunneridae</taxon>
        <taxon>Pentapetalae</taxon>
        <taxon>rosids</taxon>
        <taxon>malvids</taxon>
        <taxon>Malvales</taxon>
        <taxon>Malvaceae</taxon>
        <taxon>Malvoideae</taxon>
        <taxon>Hibiscus</taxon>
    </lineage>
</organism>
<dbReference type="Pfam" id="PF14009">
    <property type="entry name" value="PADRE"/>
    <property type="match status" value="1"/>
</dbReference>
<keyword evidence="2" id="KW-1185">Reference proteome</keyword>
<sequence length="229" mass="24050">MGACASSTLNSKLVKGAGGGGRGSSTPTKVVDMDGRVQELKQPIQAKKIISQNPNCFLCSSESMTIGRCVPQVPDDEELQPGRIYFLMPLSDSHKPLSLPDLCALAIKASSGLPTYSVDLCSSNSKPFHLIEMAILLVAVTVLVLVISHNTVQGVSALASPGSMAPSTLPSAAREFMGAHNQARAAVGVGPLKWSAQLANVTALLAGYQRNKMGCQFANLKDHKYGANQ</sequence>
<evidence type="ECO:0000313" key="1">
    <source>
        <dbReference type="EMBL" id="KAE8655126.1"/>
    </source>
</evidence>
<name>A0A6A2WZP3_HIBSY</name>
<gene>
    <name evidence="1" type="ORF">F3Y22_tig00117034pilonHSYRG00826</name>
</gene>
<dbReference type="InterPro" id="IPR035940">
    <property type="entry name" value="CAP_sf"/>
</dbReference>
<dbReference type="SUPFAM" id="SSF55797">
    <property type="entry name" value="PR-1-like"/>
    <property type="match status" value="1"/>
</dbReference>
<comment type="caution">
    <text evidence="1">The sequence shown here is derived from an EMBL/GenBank/DDBJ whole genome shotgun (WGS) entry which is preliminary data.</text>
</comment>